<sequence>MISAARWPASSWPAAASATRSAEATRTTPSAPRGALGVVRVASALRVADAAAGQLLAGQRAAEITGIHLSEEPQALYLIGASTSVASLVSLA</sequence>
<organism evidence="2 3">
    <name type="scientific">Paenibacillus riograndensis</name>
    <dbReference type="NCBI Taxonomy" id="483937"/>
    <lineage>
        <taxon>Bacteria</taxon>
        <taxon>Bacillati</taxon>
        <taxon>Bacillota</taxon>
        <taxon>Bacilli</taxon>
        <taxon>Bacillales</taxon>
        <taxon>Paenibacillaceae</taxon>
        <taxon>Paenibacillus</taxon>
        <taxon>Paenibacillus sonchi group</taxon>
    </lineage>
</organism>
<dbReference type="EMBL" id="LIRB01000038">
    <property type="protein sequence ID" value="KWX81408.1"/>
    <property type="molecule type" value="Genomic_DNA"/>
</dbReference>
<reference evidence="2 3" key="1">
    <citation type="submission" date="2015-08" db="EMBL/GenBank/DDBJ databases">
        <title>Genomes of Paenibacillus riograndensis.</title>
        <authorList>
            <person name="Sant'Anna F.H."/>
            <person name="Souza R."/>
            <person name="Ambrosini A."/>
            <person name="Bach E."/>
            <person name="Fernandes G."/>
            <person name="Balsanelli E."/>
            <person name="Baura V.A."/>
            <person name="Pedrosa F.O."/>
            <person name="Souza E.M."/>
            <person name="Passaglia L."/>
        </authorList>
    </citation>
    <scope>NUCLEOTIDE SEQUENCE [LARGE SCALE GENOMIC DNA]</scope>
    <source>
        <strain evidence="2 3">CAS34</strain>
    </source>
</reference>
<dbReference type="AlphaFoldDB" id="A0A132UCY5"/>
<dbReference type="Proteomes" id="UP000070475">
    <property type="component" value="Unassembled WGS sequence"/>
</dbReference>
<gene>
    <name evidence="2" type="ORF">AMQ84_00150</name>
</gene>
<dbReference type="PATRIC" id="fig|483937.3.peg.636"/>
<proteinExistence type="predicted"/>
<evidence type="ECO:0000313" key="3">
    <source>
        <dbReference type="Proteomes" id="UP000070475"/>
    </source>
</evidence>
<protein>
    <submittedName>
        <fullName evidence="2">Uncharacterized protein</fullName>
    </submittedName>
</protein>
<comment type="caution">
    <text evidence="2">The sequence shown here is derived from an EMBL/GenBank/DDBJ whole genome shotgun (WGS) entry which is preliminary data.</text>
</comment>
<evidence type="ECO:0000256" key="1">
    <source>
        <dbReference type="SAM" id="MobiDB-lite"/>
    </source>
</evidence>
<evidence type="ECO:0000313" key="2">
    <source>
        <dbReference type="EMBL" id="KWX81408.1"/>
    </source>
</evidence>
<name>A0A132UCY5_9BACL</name>
<keyword evidence="3" id="KW-1185">Reference proteome</keyword>
<accession>A0A132UCY5</accession>
<feature type="region of interest" description="Disordered" evidence="1">
    <location>
        <begin position="1"/>
        <end position="30"/>
    </location>
</feature>